<organism evidence="2 3">
    <name type="scientific">Apilactobacillus ozensis DSM 23829 = JCM 17196</name>
    <dbReference type="NCBI Taxonomy" id="1423781"/>
    <lineage>
        <taxon>Bacteria</taxon>
        <taxon>Bacillati</taxon>
        <taxon>Bacillota</taxon>
        <taxon>Bacilli</taxon>
        <taxon>Lactobacillales</taxon>
        <taxon>Lactobacillaceae</taxon>
        <taxon>Apilactobacillus</taxon>
    </lineage>
</organism>
<evidence type="ECO:0000313" key="2">
    <source>
        <dbReference type="EMBL" id="KRM67617.1"/>
    </source>
</evidence>
<dbReference type="AlphaFoldDB" id="A0A0R2AK98"/>
<evidence type="ECO:0000313" key="3">
    <source>
        <dbReference type="Proteomes" id="UP000052012"/>
    </source>
</evidence>
<dbReference type="PANTHER" id="PTHR36833:SF2">
    <property type="entry name" value="SLR0610 PROTEIN"/>
    <property type="match status" value="1"/>
</dbReference>
<keyword evidence="1" id="KW-1133">Transmembrane helix</keyword>
<keyword evidence="1" id="KW-0472">Membrane</keyword>
<feature type="transmembrane region" description="Helical" evidence="1">
    <location>
        <begin position="58"/>
        <end position="78"/>
    </location>
</feature>
<feature type="transmembrane region" description="Helical" evidence="1">
    <location>
        <begin position="223"/>
        <end position="244"/>
    </location>
</feature>
<feature type="transmembrane region" description="Helical" evidence="1">
    <location>
        <begin position="21"/>
        <end position="46"/>
    </location>
</feature>
<reference evidence="2 3" key="1">
    <citation type="journal article" date="2015" name="Genome Announc.">
        <title>Expanding the biotechnology potential of lactobacilli through comparative genomics of 213 strains and associated genera.</title>
        <authorList>
            <person name="Sun Z."/>
            <person name="Harris H.M."/>
            <person name="McCann A."/>
            <person name="Guo C."/>
            <person name="Argimon S."/>
            <person name="Zhang W."/>
            <person name="Yang X."/>
            <person name="Jeffery I.B."/>
            <person name="Cooney J.C."/>
            <person name="Kagawa T.F."/>
            <person name="Liu W."/>
            <person name="Song Y."/>
            <person name="Salvetti E."/>
            <person name="Wrobel A."/>
            <person name="Rasinkangas P."/>
            <person name="Parkhill J."/>
            <person name="Rea M.C."/>
            <person name="O'Sullivan O."/>
            <person name="Ritari J."/>
            <person name="Douillard F.P."/>
            <person name="Paul Ross R."/>
            <person name="Yang R."/>
            <person name="Briner A.E."/>
            <person name="Felis G.E."/>
            <person name="de Vos W.M."/>
            <person name="Barrangou R."/>
            <person name="Klaenhammer T.R."/>
            <person name="Caufield P.W."/>
            <person name="Cui Y."/>
            <person name="Zhang H."/>
            <person name="O'Toole P.W."/>
        </authorList>
    </citation>
    <scope>NUCLEOTIDE SEQUENCE [LARGE SCALE GENOMIC DNA]</scope>
    <source>
        <strain evidence="2 3">DSM 23829</strain>
    </source>
</reference>
<feature type="transmembrane region" description="Helical" evidence="1">
    <location>
        <begin position="137"/>
        <end position="157"/>
    </location>
</feature>
<dbReference type="RefSeq" id="WP_056967098.1">
    <property type="nucleotide sequence ID" value="NZ_AYYQ01000036.1"/>
</dbReference>
<evidence type="ECO:0000256" key="1">
    <source>
        <dbReference type="SAM" id="Phobius"/>
    </source>
</evidence>
<name>A0A0R2AK98_9LACO</name>
<proteinExistence type="predicted"/>
<gene>
    <name evidence="2" type="ORF">FD06_GL000769</name>
</gene>
<accession>A0A0R2AK98</accession>
<dbReference type="PANTHER" id="PTHR36833">
    <property type="entry name" value="SLR0610 PROTEIN-RELATED"/>
    <property type="match status" value="1"/>
</dbReference>
<keyword evidence="1" id="KW-0812">Transmembrane</keyword>
<dbReference type="Pfam" id="PF06182">
    <property type="entry name" value="ABC2_membrane_6"/>
    <property type="match status" value="1"/>
</dbReference>
<sequence length="255" mass="29465">MKFLRLAWRLSLQEFLAYRTTSILTFILATMFFSVEIITGLVYFSMENSVNGWQQVDYLLLVTTISNIVYLYNIFFIIGHENLSTKILGGQLDYDLIRPMNSYWYIVTNRIDIPSIFNLIISLVVSAFLLIQEHVHLLDIFVYILSIILGVGFIFLANQIAVSLSFWLDGFSALGGIIENTVNLFSRPMQIFPQIIQMIFTTIFPILLVTNLPVLLIKHAGSWNYLIYVIIFEVILFYISKLVWQNGTKRYLSAN</sequence>
<dbReference type="STRING" id="1423781.FD06_GL000769"/>
<feature type="transmembrane region" description="Helical" evidence="1">
    <location>
        <begin position="195"/>
        <end position="217"/>
    </location>
</feature>
<dbReference type="PATRIC" id="fig|1423781.4.peg.794"/>
<feature type="transmembrane region" description="Helical" evidence="1">
    <location>
        <begin position="111"/>
        <end position="131"/>
    </location>
</feature>
<protein>
    <submittedName>
        <fullName evidence="2">Membrane protein</fullName>
    </submittedName>
</protein>
<dbReference type="InterPro" id="IPR010390">
    <property type="entry name" value="ABC-2_transporter-like"/>
</dbReference>
<dbReference type="EMBL" id="AYYQ01000036">
    <property type="protein sequence ID" value="KRM67617.1"/>
    <property type="molecule type" value="Genomic_DNA"/>
</dbReference>
<keyword evidence="3" id="KW-1185">Reference proteome</keyword>
<dbReference type="OrthoDB" id="3818833at2"/>
<comment type="caution">
    <text evidence="2">The sequence shown here is derived from an EMBL/GenBank/DDBJ whole genome shotgun (WGS) entry which is preliminary data.</text>
</comment>
<dbReference type="Proteomes" id="UP000052012">
    <property type="component" value="Unassembled WGS sequence"/>
</dbReference>